<dbReference type="AlphaFoldDB" id="L0AWX4"/>
<keyword evidence="2" id="KW-1185">Reference proteome</keyword>
<dbReference type="OrthoDB" id="436298at2759"/>
<evidence type="ECO:0000313" key="2">
    <source>
        <dbReference type="Proteomes" id="UP000031512"/>
    </source>
</evidence>
<evidence type="ECO:0008006" key="3">
    <source>
        <dbReference type="Google" id="ProtNLM"/>
    </source>
</evidence>
<sequence>MHFVHPRRINRMLVASPLPLDFVSRIVIKFSPENKCAETFMRNYIPLMSYGNPHLKFSKFCLDDDQEYCKVFLKNGSVHEFGFGEYPQDVMQKILDLEAENG</sequence>
<dbReference type="Proteomes" id="UP000031512">
    <property type="component" value="Chromosome 1"/>
</dbReference>
<organism evidence="1 2">
    <name type="scientific">Theileria equi strain WA</name>
    <dbReference type="NCBI Taxonomy" id="1537102"/>
    <lineage>
        <taxon>Eukaryota</taxon>
        <taxon>Sar</taxon>
        <taxon>Alveolata</taxon>
        <taxon>Apicomplexa</taxon>
        <taxon>Aconoidasida</taxon>
        <taxon>Piroplasmida</taxon>
        <taxon>Theileriidae</taxon>
        <taxon>Theileria</taxon>
    </lineage>
</organism>
<dbReference type="EMBL" id="CP001669">
    <property type="protein sequence ID" value="AFZ79521.1"/>
    <property type="molecule type" value="Genomic_DNA"/>
</dbReference>
<dbReference type="VEuPathDB" id="PiroplasmaDB:BEWA_023700"/>
<reference evidence="1 2" key="1">
    <citation type="journal article" date="2012" name="BMC Genomics">
        <title>Comparative genomic analysis and phylogenetic position of Theileria equi.</title>
        <authorList>
            <person name="Kappmeyer L.S."/>
            <person name="Thiagarajan M."/>
            <person name="Herndon D.R."/>
            <person name="Ramsay J.D."/>
            <person name="Caler E."/>
            <person name="Djikeng A."/>
            <person name="Gillespie J.J."/>
            <person name="Lau A.O."/>
            <person name="Roalson E.H."/>
            <person name="Silva J.C."/>
            <person name="Silva M.G."/>
            <person name="Suarez C.E."/>
            <person name="Ueti M.W."/>
            <person name="Nene V.M."/>
            <person name="Mealey R.H."/>
            <person name="Knowles D.P."/>
            <person name="Brayton K.A."/>
        </authorList>
    </citation>
    <scope>NUCLEOTIDE SEQUENCE [LARGE SCALE GENOMIC DNA]</scope>
    <source>
        <strain evidence="1 2">WA</strain>
    </source>
</reference>
<proteinExistence type="predicted"/>
<protein>
    <recommendedName>
        <fullName evidence="3">Selenoprotein F/M domain-containing protein</fullName>
    </recommendedName>
</protein>
<gene>
    <name evidence="1" type="ORF">BEWA_023700</name>
</gene>
<dbReference type="KEGG" id="beq:BEWA_023700"/>
<dbReference type="RefSeq" id="XP_004829187.1">
    <property type="nucleotide sequence ID" value="XM_004829130.1"/>
</dbReference>
<name>L0AWX4_THEEQ</name>
<dbReference type="eggNOG" id="ENOG502QXJN">
    <property type="taxonomic scope" value="Eukaryota"/>
</dbReference>
<dbReference type="GeneID" id="15806111"/>
<evidence type="ECO:0000313" key="1">
    <source>
        <dbReference type="EMBL" id="AFZ79521.1"/>
    </source>
</evidence>
<accession>L0AWX4</accession>